<dbReference type="CDD" id="cd12956">
    <property type="entry name" value="CBM_SusE-F_like"/>
    <property type="match status" value="1"/>
</dbReference>
<evidence type="ECO:0000313" key="3">
    <source>
        <dbReference type="Proteomes" id="UP001176429"/>
    </source>
</evidence>
<protein>
    <submittedName>
        <fullName evidence="2">SusE domain-containing protein</fullName>
    </submittedName>
</protein>
<accession>A0ABT9BGG1</accession>
<comment type="caution">
    <text evidence="2">The sequence shown here is derived from an EMBL/GenBank/DDBJ whole genome shotgun (WGS) entry which is preliminary data.</text>
</comment>
<evidence type="ECO:0000313" key="2">
    <source>
        <dbReference type="EMBL" id="MDO7876117.1"/>
    </source>
</evidence>
<keyword evidence="3" id="KW-1185">Reference proteome</keyword>
<gene>
    <name evidence="2" type="ORF">Q5H93_15340</name>
</gene>
<dbReference type="EMBL" id="JAUQSY010000009">
    <property type="protein sequence ID" value="MDO7876117.1"/>
    <property type="molecule type" value="Genomic_DNA"/>
</dbReference>
<dbReference type="InterPro" id="IPR025970">
    <property type="entry name" value="SusE"/>
</dbReference>
<dbReference type="Proteomes" id="UP001176429">
    <property type="component" value="Unassembled WGS sequence"/>
</dbReference>
<dbReference type="PROSITE" id="PS51257">
    <property type="entry name" value="PROKAR_LIPOPROTEIN"/>
    <property type="match status" value="1"/>
</dbReference>
<dbReference type="Pfam" id="PF14292">
    <property type="entry name" value="SusE"/>
    <property type="match status" value="1"/>
</dbReference>
<dbReference type="Gene3D" id="2.60.40.3620">
    <property type="match status" value="2"/>
</dbReference>
<organism evidence="2 3">
    <name type="scientific">Hymenobacter aranciens</name>
    <dbReference type="NCBI Taxonomy" id="3063996"/>
    <lineage>
        <taxon>Bacteria</taxon>
        <taxon>Pseudomonadati</taxon>
        <taxon>Bacteroidota</taxon>
        <taxon>Cytophagia</taxon>
        <taxon>Cytophagales</taxon>
        <taxon>Hymenobacteraceae</taxon>
        <taxon>Hymenobacter</taxon>
    </lineage>
</organism>
<evidence type="ECO:0000259" key="1">
    <source>
        <dbReference type="Pfam" id="PF14292"/>
    </source>
</evidence>
<name>A0ABT9BGG1_9BACT</name>
<sequence length="354" mass="37467">MKNWLTQAVAGLAAVTMLASCEKDETRVTVQPGDSPALAASTAVAGVLTSANAAKPIVKYTFPAFTSTTSGPAVAMPMQYELQVAKTGTNFAAPTTIAVDTVGRKTLTIGDLNTALIKAGLTPDVEGTVDVRLRTVYAANSASLYSNVTTIKATPYSRELYLFGSAFALASAPYIQERDGLAQQYEGYVYFPQAGATVKLSNTQTSSGTVFGTDATNRVVSGGTNDITFRQKGMYRVRLNLATGALDTVHTVWGLVGSATTNSGAGWDASKRMTYNDTTKMWTFTGNIPGAGSNNQFKFRANDAWAINLGLTKKATDAADLLEQDGDNINLSSPGTYTVSLDLNTPNAYKYTIK</sequence>
<reference evidence="2" key="1">
    <citation type="submission" date="2023-07" db="EMBL/GenBank/DDBJ databases">
        <authorList>
            <person name="Kim M.K."/>
        </authorList>
    </citation>
    <scope>NUCLEOTIDE SEQUENCE</scope>
    <source>
        <strain evidence="2">ASUV-10-1</strain>
    </source>
</reference>
<proteinExistence type="predicted"/>
<feature type="domain" description="SusE outer membrane protein" evidence="1">
    <location>
        <begin position="23"/>
        <end position="133"/>
    </location>
</feature>
<dbReference type="RefSeq" id="WP_305007469.1">
    <property type="nucleotide sequence ID" value="NZ_JAUQSY010000009.1"/>
</dbReference>